<dbReference type="EMBL" id="JAGIOD010000001">
    <property type="protein sequence ID" value="MBP2382813.1"/>
    <property type="molecule type" value="Genomic_DNA"/>
</dbReference>
<comment type="caution">
    <text evidence="2">The sequence shown here is derived from an EMBL/GenBank/DDBJ whole genome shotgun (WGS) entry which is preliminary data.</text>
</comment>
<sequence length="417" mass="45814">MTAAGRPLPRVGEDPEEAGDERHDAHTGQPGNGGEFGTIGRQDAEVDLRPTSGKTCATGATLVERFGFDVCTADPVDFDEHAVEAGKALGETESRLRGRLDELHRAVGDRRSSRIGWAKSDQQALTAARDWVTLSDGGAASEKMGGRIRGPLREVESAQAEHDRAREQVDGLQEAFRIRGGWNRAFLVANANGHVHSGTGCSTCRPATRYAWLTDYSGVDEDAIVADAGHRACTICYPSAPVGDAKSLPTKMYSSEELAAQRDRERREAWAKLTPAEKRARKRAEKHAAAVSKDGKPLRFEEDLGDAGKVREVISTERDAEMAWERGIGDTLNLKRTAGDALPEFAEYRRDQETRANWRARMRPVIARTLAEKRGTTALEEKHRLDEMTRTSYEEKPPSSPRISGPIRKRTTSASEV</sequence>
<evidence type="ECO:0000313" key="3">
    <source>
        <dbReference type="Proteomes" id="UP001519290"/>
    </source>
</evidence>
<evidence type="ECO:0000313" key="2">
    <source>
        <dbReference type="EMBL" id="MBP2382813.1"/>
    </source>
</evidence>
<protein>
    <submittedName>
        <fullName evidence="2">Uncharacterized protein</fullName>
    </submittedName>
</protein>
<evidence type="ECO:0000256" key="1">
    <source>
        <dbReference type="SAM" id="MobiDB-lite"/>
    </source>
</evidence>
<feature type="region of interest" description="Disordered" evidence="1">
    <location>
        <begin position="373"/>
        <end position="417"/>
    </location>
</feature>
<dbReference type="RefSeq" id="WP_209902890.1">
    <property type="nucleotide sequence ID" value="NZ_BAAAJW010000027.1"/>
</dbReference>
<organism evidence="2 3">
    <name type="scientific">Brachybacterium sacelli</name>
    <dbReference type="NCBI Taxonomy" id="173364"/>
    <lineage>
        <taxon>Bacteria</taxon>
        <taxon>Bacillati</taxon>
        <taxon>Actinomycetota</taxon>
        <taxon>Actinomycetes</taxon>
        <taxon>Micrococcales</taxon>
        <taxon>Dermabacteraceae</taxon>
        <taxon>Brachybacterium</taxon>
    </lineage>
</organism>
<dbReference type="Proteomes" id="UP001519290">
    <property type="component" value="Unassembled WGS sequence"/>
</dbReference>
<proteinExistence type="predicted"/>
<feature type="region of interest" description="Disordered" evidence="1">
    <location>
        <begin position="1"/>
        <end position="43"/>
    </location>
</feature>
<name>A0ABS4X2X6_9MICO</name>
<feature type="compositionally biased region" description="Basic and acidic residues" evidence="1">
    <location>
        <begin position="373"/>
        <end position="397"/>
    </location>
</feature>
<gene>
    <name evidence="2" type="ORF">JOF43_002770</name>
</gene>
<reference evidence="2 3" key="1">
    <citation type="submission" date="2021-03" db="EMBL/GenBank/DDBJ databases">
        <title>Sequencing the genomes of 1000 actinobacteria strains.</title>
        <authorList>
            <person name="Klenk H.-P."/>
        </authorList>
    </citation>
    <scope>NUCLEOTIDE SEQUENCE [LARGE SCALE GENOMIC DNA]</scope>
    <source>
        <strain evidence="2 3">DSM 14566</strain>
    </source>
</reference>
<accession>A0ABS4X2X6</accession>
<keyword evidence="3" id="KW-1185">Reference proteome</keyword>